<dbReference type="Pfam" id="PF11984">
    <property type="entry name" value="DUF3485"/>
    <property type="match status" value="1"/>
</dbReference>
<name>A0A5M8I9J5_CHLPH</name>
<organism evidence="2 3">
    <name type="scientific">Chlorobium phaeovibrioides</name>
    <dbReference type="NCBI Taxonomy" id="1094"/>
    <lineage>
        <taxon>Bacteria</taxon>
        <taxon>Pseudomonadati</taxon>
        <taxon>Chlorobiota</taxon>
        <taxon>Chlorobiia</taxon>
        <taxon>Chlorobiales</taxon>
        <taxon>Chlorobiaceae</taxon>
        <taxon>Chlorobium/Pelodictyon group</taxon>
        <taxon>Chlorobium</taxon>
    </lineage>
</organism>
<dbReference type="RefSeq" id="WP_151419029.1">
    <property type="nucleotide sequence ID" value="NZ_VMRG01000001.1"/>
</dbReference>
<protein>
    <submittedName>
        <fullName evidence="2">Exosortase-associated EpsI family protein</fullName>
    </submittedName>
</protein>
<dbReference type="Proteomes" id="UP000327458">
    <property type="component" value="Unassembled WGS sequence"/>
</dbReference>
<reference evidence="2 3" key="1">
    <citation type="submission" date="2019-07" db="EMBL/GenBank/DDBJ databases">
        <title>Draft genome Sequence of Chlorobium phaeovibrioides sp. strain PhvTcv-s14, from the Phylum Chlorobi.</title>
        <authorList>
            <person name="Babenko V."/>
            <person name="Boldyreva D."/>
            <person name="Kanygina A."/>
            <person name="Selezneva O."/>
            <person name="Akopiyan T."/>
            <person name="Lunina O."/>
        </authorList>
    </citation>
    <scope>NUCLEOTIDE SEQUENCE [LARGE SCALE GENOMIC DNA]</scope>
    <source>
        <strain evidence="2 3">GrTcv12</strain>
    </source>
</reference>
<dbReference type="AlphaFoldDB" id="A0A5M8I9J5"/>
<comment type="caution">
    <text evidence="2">The sequence shown here is derived from an EMBL/GenBank/DDBJ whole genome shotgun (WGS) entry which is preliminary data.</text>
</comment>
<evidence type="ECO:0000259" key="1">
    <source>
        <dbReference type="Pfam" id="PF11984"/>
    </source>
</evidence>
<evidence type="ECO:0000313" key="2">
    <source>
        <dbReference type="EMBL" id="KAA6231757.1"/>
    </source>
</evidence>
<accession>A0A5M8I9J5</accession>
<dbReference type="EMBL" id="VMRG01000001">
    <property type="protein sequence ID" value="KAA6231757.1"/>
    <property type="molecule type" value="Genomic_DNA"/>
</dbReference>
<dbReference type="InterPro" id="IPR014263">
    <property type="entry name" value="Methanolan_biosynth_EpsI"/>
</dbReference>
<gene>
    <name evidence="2" type="ORF">FP507_00515</name>
</gene>
<proteinExistence type="predicted"/>
<feature type="domain" description="Methanolan biosynthesis EpsI" evidence="1">
    <location>
        <begin position="13"/>
        <end position="159"/>
    </location>
</feature>
<evidence type="ECO:0000313" key="3">
    <source>
        <dbReference type="Proteomes" id="UP000327458"/>
    </source>
</evidence>
<sequence>MNDRHNNTMLWALLALAVLFGTAAEWLTPGVSSDRLAALRQKGSLFASRSLPFSPEETAFYGTARALKRFYQCRNGAFILIAVDGSANRHAVHDPLYCIKGAGWEITESRRLVVDGGTATLLSLTRKGQQREAVFWFSDGSSRHSSVLRYWLQTTLRRLTFGASGKEPVLLILQSIEHDRPDWQSLLERCLFLFEVGSS</sequence>